<dbReference type="KEGG" id="cthr:CTHT_0034850"/>
<keyword evidence="4" id="KW-1185">Reference proteome</keyword>
<dbReference type="GO" id="GO:0007039">
    <property type="term" value="P:protein catabolic process in the vacuole"/>
    <property type="evidence" value="ECO:0007669"/>
    <property type="project" value="TreeGrafter"/>
</dbReference>
<dbReference type="GO" id="GO:0005773">
    <property type="term" value="C:vacuole"/>
    <property type="evidence" value="ECO:0007669"/>
    <property type="project" value="GOC"/>
</dbReference>
<dbReference type="eggNOG" id="KOG4635">
    <property type="taxonomic scope" value="Eukaryota"/>
</dbReference>
<feature type="compositionally biased region" description="Basic and acidic residues" evidence="2">
    <location>
        <begin position="79"/>
        <end position="109"/>
    </location>
</feature>
<proteinExistence type="inferred from homology"/>
<dbReference type="GO" id="GO:0006623">
    <property type="term" value="P:protein targeting to vacuole"/>
    <property type="evidence" value="ECO:0007669"/>
    <property type="project" value="TreeGrafter"/>
</dbReference>
<feature type="compositionally biased region" description="Polar residues" evidence="2">
    <location>
        <begin position="1"/>
        <end position="14"/>
    </location>
</feature>
<feature type="compositionally biased region" description="Basic and acidic residues" evidence="2">
    <location>
        <begin position="157"/>
        <end position="167"/>
    </location>
</feature>
<dbReference type="InterPro" id="IPR018618">
    <property type="entry name" value="GID4/10-like"/>
</dbReference>
<sequence length="385" mass="43829">MPRPSSNVSDTQSPRFFPSTCPESEEYQRSEVSSHTEFQGALSPESLSDWQPHAASQDLGGDGPSSPLHTMSPGPQSESVRDVEMGNDGERLPSPMRDEMDESHKRTDSNEAALTMRARSSRSLGNVRACDTNIRPVKTKSSGEPPGTSKQASDALPRSDSKIHNTDIWDMGRGPRWVEDSGLAGLAHEYSHMRLVLPNPSCYLRPGTRFVGTQQSKRQKYAVEVEFKHIDIRESFLCGYLRIQGLTSEDSTLITYFEGEIIGTKYGFITEQPAWGATPQIDVSHWEKFSPFEPYKPYVRKGQVYLKDAMQREYIFMRWKEHFLVPDHRVKMISGASFEGFYYICFNQIEGDVKGIYYHSRSEDFQQLELKCIQNRGLFASYEFR</sequence>
<dbReference type="Pfam" id="PF09783">
    <property type="entry name" value="Vac_ImportDeg"/>
    <property type="match status" value="1"/>
</dbReference>
<dbReference type="RefSeq" id="XP_006693917.1">
    <property type="nucleotide sequence ID" value="XM_006693854.1"/>
</dbReference>
<protein>
    <recommendedName>
        <fullName evidence="5">Vacuolar import and degradation protein</fullName>
    </recommendedName>
</protein>
<dbReference type="OMA" id="SSHTEFQ"/>
<name>G0S6G6_CHATD</name>
<dbReference type="PANTHER" id="PTHR14534:SF3">
    <property type="entry name" value="GID COMPLEX SUBUNIT 4 HOMOLOG"/>
    <property type="match status" value="1"/>
</dbReference>
<reference evidence="3 4" key="1">
    <citation type="journal article" date="2011" name="Cell">
        <title>Insight into structure and assembly of the nuclear pore complex by utilizing the genome of a eukaryotic thermophile.</title>
        <authorList>
            <person name="Amlacher S."/>
            <person name="Sarges P."/>
            <person name="Flemming D."/>
            <person name="van Noort V."/>
            <person name="Kunze R."/>
            <person name="Devos D.P."/>
            <person name="Arumugam M."/>
            <person name="Bork P."/>
            <person name="Hurt E."/>
        </authorList>
    </citation>
    <scope>NUCLEOTIDE SEQUENCE [LARGE SCALE GENOMIC DNA]</scope>
    <source>
        <strain evidence="4">DSM 1495 / CBS 144.50 / IMI 039719</strain>
    </source>
</reference>
<gene>
    <name evidence="3" type="ORF">CTHT_0034850</name>
</gene>
<organism evidence="4">
    <name type="scientific">Chaetomium thermophilum (strain DSM 1495 / CBS 144.50 / IMI 039719)</name>
    <name type="common">Thermochaetoides thermophila</name>
    <dbReference type="NCBI Taxonomy" id="759272"/>
    <lineage>
        <taxon>Eukaryota</taxon>
        <taxon>Fungi</taxon>
        <taxon>Dikarya</taxon>
        <taxon>Ascomycota</taxon>
        <taxon>Pezizomycotina</taxon>
        <taxon>Sordariomycetes</taxon>
        <taxon>Sordariomycetidae</taxon>
        <taxon>Sordariales</taxon>
        <taxon>Chaetomiaceae</taxon>
        <taxon>Thermochaetoides</taxon>
    </lineage>
</organism>
<evidence type="ECO:0000313" key="4">
    <source>
        <dbReference type="Proteomes" id="UP000008066"/>
    </source>
</evidence>
<evidence type="ECO:0000256" key="2">
    <source>
        <dbReference type="SAM" id="MobiDB-lite"/>
    </source>
</evidence>
<dbReference type="OrthoDB" id="62at2759"/>
<comment type="similarity">
    <text evidence="1">Belongs to the GID4/VID24 family.</text>
</comment>
<dbReference type="GO" id="GO:0034657">
    <property type="term" value="C:GID complex"/>
    <property type="evidence" value="ECO:0007669"/>
    <property type="project" value="TreeGrafter"/>
</dbReference>
<accession>G0S6G6</accession>
<feature type="compositionally biased region" description="Polar residues" evidence="2">
    <location>
        <begin position="67"/>
        <end position="78"/>
    </location>
</feature>
<dbReference type="GeneID" id="18257523"/>
<evidence type="ECO:0000313" key="3">
    <source>
        <dbReference type="EMBL" id="EGS21621.1"/>
    </source>
</evidence>
<dbReference type="STRING" id="759272.G0S6G6"/>
<evidence type="ECO:0008006" key="5">
    <source>
        <dbReference type="Google" id="ProtNLM"/>
    </source>
</evidence>
<dbReference type="HOGENOM" id="CLU_028759_0_1_1"/>
<dbReference type="Proteomes" id="UP000008066">
    <property type="component" value="Unassembled WGS sequence"/>
</dbReference>
<dbReference type="AlphaFoldDB" id="G0S6G6"/>
<dbReference type="GO" id="GO:0043161">
    <property type="term" value="P:proteasome-mediated ubiquitin-dependent protein catabolic process"/>
    <property type="evidence" value="ECO:0007669"/>
    <property type="project" value="TreeGrafter"/>
</dbReference>
<feature type="region of interest" description="Disordered" evidence="2">
    <location>
        <begin position="1"/>
        <end position="167"/>
    </location>
</feature>
<dbReference type="GO" id="GO:0045721">
    <property type="term" value="P:negative regulation of gluconeogenesis"/>
    <property type="evidence" value="ECO:0007669"/>
    <property type="project" value="TreeGrafter"/>
</dbReference>
<dbReference type="EMBL" id="GL988041">
    <property type="protein sequence ID" value="EGS21621.1"/>
    <property type="molecule type" value="Genomic_DNA"/>
</dbReference>
<dbReference type="PANTHER" id="PTHR14534">
    <property type="entry name" value="VACUOLAR IMPORT AND DEGRADATION PROTEIN 24"/>
    <property type="match status" value="1"/>
</dbReference>
<evidence type="ECO:0000256" key="1">
    <source>
        <dbReference type="ARBA" id="ARBA00061469"/>
    </source>
</evidence>